<evidence type="ECO:0000313" key="7">
    <source>
        <dbReference type="Proteomes" id="UP000663852"/>
    </source>
</evidence>
<reference evidence="6" key="1">
    <citation type="submission" date="2021-02" db="EMBL/GenBank/DDBJ databases">
        <authorList>
            <person name="Nowell W R."/>
        </authorList>
    </citation>
    <scope>NUCLEOTIDE SEQUENCE</scope>
</reference>
<dbReference type="Gene3D" id="3.40.50.1700">
    <property type="entry name" value="Glycoside hydrolase family 3 C-terminal domain"/>
    <property type="match status" value="1"/>
</dbReference>
<evidence type="ECO:0000256" key="1">
    <source>
        <dbReference type="ARBA" id="ARBA00000448"/>
    </source>
</evidence>
<organism evidence="6 7">
    <name type="scientific">Adineta ricciae</name>
    <name type="common">Rotifer</name>
    <dbReference type="NCBI Taxonomy" id="249248"/>
    <lineage>
        <taxon>Eukaryota</taxon>
        <taxon>Metazoa</taxon>
        <taxon>Spiralia</taxon>
        <taxon>Gnathifera</taxon>
        <taxon>Rotifera</taxon>
        <taxon>Eurotatoria</taxon>
        <taxon>Bdelloidea</taxon>
        <taxon>Adinetida</taxon>
        <taxon>Adinetidae</taxon>
        <taxon>Adineta</taxon>
    </lineage>
</organism>
<comment type="similarity">
    <text evidence="2">Belongs to the glycosyl hydrolase 3 family.</text>
</comment>
<accession>A0A815H6M6</accession>
<dbReference type="EMBL" id="CAJNOJ010000263">
    <property type="protein sequence ID" value="CAF1350262.1"/>
    <property type="molecule type" value="Genomic_DNA"/>
</dbReference>
<sequence length="294" mass="33492">MFPFALPLSATWNMTLNEQSARTAVQEATADALIWVFSPIVDIARDPRWRRIMEGADEDPLLGSQVVAAMKSQIILDNRTMTQRIDETVAATQKSNVFIAVIGQITKYDQREASSRADIGLPVCPQRLLHALFRTVWNSNFRSTETGNSVAAVLFEYYNPVSKLTANISTFSWINLTLLQPQDQRPRNSSDFLDQYRSRYLDIPNDPLYPFNYGLIYTTFSFGPLNPVKTELHGGSDRLTIRFAISNTDAYYVKEIIQLYIGDLVASVTRAVRELKTFQRYFAQLDNDKKLQLL</sequence>
<dbReference type="EC" id="3.2.1.21" evidence="3"/>
<dbReference type="GO" id="GO:0005975">
    <property type="term" value="P:carbohydrate metabolic process"/>
    <property type="evidence" value="ECO:0007669"/>
    <property type="project" value="InterPro"/>
</dbReference>
<dbReference type="InterPro" id="IPR050288">
    <property type="entry name" value="Cellulose_deg_GH3"/>
</dbReference>
<feature type="domain" description="Glycoside hydrolase family 3 N-terminal" evidence="5">
    <location>
        <begin position="1"/>
        <end position="70"/>
    </location>
</feature>
<dbReference type="Gene3D" id="3.20.20.300">
    <property type="entry name" value="Glycoside hydrolase, family 3, N-terminal domain"/>
    <property type="match status" value="1"/>
</dbReference>
<dbReference type="OrthoDB" id="47059at2759"/>
<dbReference type="InterPro" id="IPR001764">
    <property type="entry name" value="Glyco_hydro_3_N"/>
</dbReference>
<dbReference type="Proteomes" id="UP000663852">
    <property type="component" value="Unassembled WGS sequence"/>
</dbReference>
<protein>
    <recommendedName>
        <fullName evidence="3">beta-glucosidase</fullName>
        <ecNumber evidence="3">3.2.1.21</ecNumber>
    </recommendedName>
</protein>
<evidence type="ECO:0000259" key="5">
    <source>
        <dbReference type="Pfam" id="PF00933"/>
    </source>
</evidence>
<evidence type="ECO:0000256" key="2">
    <source>
        <dbReference type="ARBA" id="ARBA00005336"/>
    </source>
</evidence>
<dbReference type="GO" id="GO:0008422">
    <property type="term" value="F:beta-glucosidase activity"/>
    <property type="evidence" value="ECO:0007669"/>
    <property type="project" value="UniProtKB-EC"/>
</dbReference>
<dbReference type="SUPFAM" id="SSF51445">
    <property type="entry name" value="(Trans)glycosidases"/>
    <property type="match status" value="1"/>
</dbReference>
<evidence type="ECO:0000256" key="3">
    <source>
        <dbReference type="ARBA" id="ARBA00012744"/>
    </source>
</evidence>
<proteinExistence type="inferred from homology"/>
<evidence type="ECO:0000256" key="4">
    <source>
        <dbReference type="ARBA" id="ARBA00022801"/>
    </source>
</evidence>
<dbReference type="InterPro" id="IPR036962">
    <property type="entry name" value="Glyco_hydro_3_N_sf"/>
</dbReference>
<dbReference type="SUPFAM" id="SSF52279">
    <property type="entry name" value="Beta-D-glucan exohydrolase, C-terminal domain"/>
    <property type="match status" value="1"/>
</dbReference>
<dbReference type="PANTHER" id="PTHR42715">
    <property type="entry name" value="BETA-GLUCOSIDASE"/>
    <property type="match status" value="1"/>
</dbReference>
<comment type="caution">
    <text evidence="6">The sequence shown here is derived from an EMBL/GenBank/DDBJ whole genome shotgun (WGS) entry which is preliminary data.</text>
</comment>
<evidence type="ECO:0000313" key="6">
    <source>
        <dbReference type="EMBL" id="CAF1350262.1"/>
    </source>
</evidence>
<dbReference type="Pfam" id="PF00933">
    <property type="entry name" value="Glyco_hydro_3"/>
    <property type="match status" value="1"/>
</dbReference>
<gene>
    <name evidence="6" type="ORF">EDS130_LOCUS33238</name>
</gene>
<dbReference type="Gene3D" id="2.60.40.10">
    <property type="entry name" value="Immunoglobulins"/>
    <property type="match status" value="1"/>
</dbReference>
<dbReference type="AlphaFoldDB" id="A0A815H6M6"/>
<dbReference type="InterPro" id="IPR013783">
    <property type="entry name" value="Ig-like_fold"/>
</dbReference>
<dbReference type="InterPro" id="IPR017853">
    <property type="entry name" value="GH"/>
</dbReference>
<name>A0A815H6M6_ADIRI</name>
<dbReference type="PANTHER" id="PTHR42715:SF10">
    <property type="entry name" value="BETA-GLUCOSIDASE"/>
    <property type="match status" value="1"/>
</dbReference>
<comment type="catalytic activity">
    <reaction evidence="1">
        <text>Hydrolysis of terminal, non-reducing beta-D-glucosyl residues with release of beta-D-glucose.</text>
        <dbReference type="EC" id="3.2.1.21"/>
    </reaction>
</comment>
<keyword evidence="4" id="KW-0378">Hydrolase</keyword>
<dbReference type="InterPro" id="IPR036881">
    <property type="entry name" value="Glyco_hydro_3_C_sf"/>
</dbReference>